<dbReference type="STRING" id="942150.IV64_GL001251"/>
<name>A0A0R2M1F5_9LACO</name>
<sequence>MEWVKKYLYEQVAEQLAVAIRKGNYADHQKLPAESDLAKKYGTSRLTMRKAIDVLQRQHVVVKDRNRGTYVLAPMMPEKISSGVDGLSGFTEVALKMHLHPETRVLRLTKLTVVPEHVQAALQVAGDEPLWRIERLRLIDQQPMTVEQLYVRIATLPDLTISEASGSLYAQLEETLTIGYASQELEAILMDARIANLLTVPTGAAGFLSHAVTFSVDGYPILYDDSYYRSDKYTFHNILYRHH</sequence>
<dbReference type="SUPFAM" id="SSF46785">
    <property type="entry name" value="Winged helix' DNA-binding domain"/>
    <property type="match status" value="1"/>
</dbReference>
<dbReference type="Gene3D" id="3.40.1410.10">
    <property type="entry name" value="Chorismate lyase-like"/>
    <property type="match status" value="1"/>
</dbReference>
<evidence type="ECO:0000313" key="6">
    <source>
        <dbReference type="Proteomes" id="UP000051783"/>
    </source>
</evidence>
<evidence type="ECO:0000256" key="3">
    <source>
        <dbReference type="ARBA" id="ARBA00023163"/>
    </source>
</evidence>
<dbReference type="InterPro" id="IPR011663">
    <property type="entry name" value="UTRA"/>
</dbReference>
<dbReference type="InterPro" id="IPR036388">
    <property type="entry name" value="WH-like_DNA-bd_sf"/>
</dbReference>
<dbReference type="InterPro" id="IPR036390">
    <property type="entry name" value="WH_DNA-bd_sf"/>
</dbReference>
<proteinExistence type="predicted"/>
<dbReference type="InterPro" id="IPR028978">
    <property type="entry name" value="Chorismate_lyase_/UTRA_dom_sf"/>
</dbReference>
<evidence type="ECO:0000313" key="5">
    <source>
        <dbReference type="EMBL" id="KRO07797.1"/>
    </source>
</evidence>
<dbReference type="Pfam" id="PF00392">
    <property type="entry name" value="GntR"/>
    <property type="match status" value="1"/>
</dbReference>
<evidence type="ECO:0000256" key="1">
    <source>
        <dbReference type="ARBA" id="ARBA00023015"/>
    </source>
</evidence>
<dbReference type="SMART" id="SM00345">
    <property type="entry name" value="HTH_GNTR"/>
    <property type="match status" value="1"/>
</dbReference>
<dbReference type="GO" id="GO:0003700">
    <property type="term" value="F:DNA-binding transcription factor activity"/>
    <property type="evidence" value="ECO:0007669"/>
    <property type="project" value="InterPro"/>
</dbReference>
<dbReference type="GO" id="GO:0045892">
    <property type="term" value="P:negative regulation of DNA-templated transcription"/>
    <property type="evidence" value="ECO:0007669"/>
    <property type="project" value="TreeGrafter"/>
</dbReference>
<keyword evidence="3" id="KW-0804">Transcription</keyword>
<dbReference type="SMART" id="SM00866">
    <property type="entry name" value="UTRA"/>
    <property type="match status" value="1"/>
</dbReference>
<dbReference type="InterPro" id="IPR000524">
    <property type="entry name" value="Tscrpt_reg_HTH_GntR"/>
</dbReference>
<dbReference type="PANTHER" id="PTHR44846">
    <property type="entry name" value="MANNOSYL-D-GLYCERATE TRANSPORT/METABOLISM SYSTEM REPRESSOR MNGR-RELATED"/>
    <property type="match status" value="1"/>
</dbReference>
<keyword evidence="6" id="KW-1185">Reference proteome</keyword>
<comment type="caution">
    <text evidence="5">The sequence shown here is derived from an EMBL/GenBank/DDBJ whole genome shotgun (WGS) entry which is preliminary data.</text>
</comment>
<evidence type="ECO:0000259" key="4">
    <source>
        <dbReference type="PROSITE" id="PS50949"/>
    </source>
</evidence>
<dbReference type="AlphaFoldDB" id="A0A0R2M1F5"/>
<evidence type="ECO:0000256" key="2">
    <source>
        <dbReference type="ARBA" id="ARBA00023125"/>
    </source>
</evidence>
<dbReference type="InterPro" id="IPR050679">
    <property type="entry name" value="Bact_HTH_transcr_reg"/>
</dbReference>
<reference evidence="5 6" key="1">
    <citation type="journal article" date="2015" name="Genome Announc.">
        <title>Expanding the biotechnology potential of lactobacilli through comparative genomics of 213 strains and associated genera.</title>
        <authorList>
            <person name="Sun Z."/>
            <person name="Harris H.M."/>
            <person name="McCann A."/>
            <person name="Guo C."/>
            <person name="Argimon S."/>
            <person name="Zhang W."/>
            <person name="Yang X."/>
            <person name="Jeffery I.B."/>
            <person name="Cooney J.C."/>
            <person name="Kagawa T.F."/>
            <person name="Liu W."/>
            <person name="Song Y."/>
            <person name="Salvetti E."/>
            <person name="Wrobel A."/>
            <person name="Rasinkangas P."/>
            <person name="Parkhill J."/>
            <person name="Rea M.C."/>
            <person name="O'Sullivan O."/>
            <person name="Ritari J."/>
            <person name="Douillard F.P."/>
            <person name="Paul Ross R."/>
            <person name="Yang R."/>
            <person name="Briner A.E."/>
            <person name="Felis G.E."/>
            <person name="de Vos W.M."/>
            <person name="Barrangou R."/>
            <person name="Klaenhammer T.R."/>
            <person name="Caufield P.W."/>
            <person name="Cui Y."/>
            <person name="Zhang H."/>
            <person name="O'Toole P.W."/>
        </authorList>
    </citation>
    <scope>NUCLEOTIDE SEQUENCE [LARGE SCALE GENOMIC DNA]</scope>
    <source>
        <strain evidence="5 6">LMG 26013</strain>
    </source>
</reference>
<dbReference type="GO" id="GO:0003677">
    <property type="term" value="F:DNA binding"/>
    <property type="evidence" value="ECO:0007669"/>
    <property type="project" value="UniProtKB-KW"/>
</dbReference>
<organism evidence="5 6">
    <name type="scientific">Lactiplantibacillus xiangfangensis</name>
    <dbReference type="NCBI Taxonomy" id="942150"/>
    <lineage>
        <taxon>Bacteria</taxon>
        <taxon>Bacillati</taxon>
        <taxon>Bacillota</taxon>
        <taxon>Bacilli</taxon>
        <taxon>Lactobacillales</taxon>
        <taxon>Lactobacillaceae</taxon>
        <taxon>Lactiplantibacillus</taxon>
    </lineage>
</organism>
<dbReference type="Gene3D" id="1.10.10.10">
    <property type="entry name" value="Winged helix-like DNA-binding domain superfamily/Winged helix DNA-binding domain"/>
    <property type="match status" value="1"/>
</dbReference>
<keyword evidence="2" id="KW-0238">DNA-binding</keyword>
<gene>
    <name evidence="5" type="ORF">IV64_GL001251</name>
</gene>
<accession>A0A0R2M1F5</accession>
<keyword evidence="1" id="KW-0805">Transcription regulation</keyword>
<dbReference type="SUPFAM" id="SSF64288">
    <property type="entry name" value="Chorismate lyase-like"/>
    <property type="match status" value="1"/>
</dbReference>
<dbReference type="Pfam" id="PF07702">
    <property type="entry name" value="UTRA"/>
    <property type="match status" value="1"/>
</dbReference>
<dbReference type="Proteomes" id="UP000051783">
    <property type="component" value="Unassembled WGS sequence"/>
</dbReference>
<dbReference type="PROSITE" id="PS50949">
    <property type="entry name" value="HTH_GNTR"/>
    <property type="match status" value="1"/>
</dbReference>
<dbReference type="PATRIC" id="fig|942150.3.peg.1288"/>
<dbReference type="PANTHER" id="PTHR44846:SF1">
    <property type="entry name" value="MANNOSYL-D-GLYCERATE TRANSPORT_METABOLISM SYSTEM REPRESSOR MNGR-RELATED"/>
    <property type="match status" value="1"/>
</dbReference>
<dbReference type="NCBIfam" id="NF041547">
    <property type="entry name" value="GntR_LSA1692"/>
    <property type="match status" value="1"/>
</dbReference>
<dbReference type="CDD" id="cd07377">
    <property type="entry name" value="WHTH_GntR"/>
    <property type="match status" value="1"/>
</dbReference>
<feature type="domain" description="HTH gntR-type" evidence="4">
    <location>
        <begin position="6"/>
        <end position="74"/>
    </location>
</feature>
<dbReference type="EMBL" id="JQCL01000098">
    <property type="protein sequence ID" value="KRO07797.1"/>
    <property type="molecule type" value="Genomic_DNA"/>
</dbReference>
<protein>
    <submittedName>
        <fullName evidence="5">Transcriptional regulator, GntR family</fullName>
    </submittedName>
</protein>
<dbReference type="PRINTS" id="PR00035">
    <property type="entry name" value="HTHGNTR"/>
</dbReference>